<dbReference type="CDD" id="cd00481">
    <property type="entry name" value="Ribosomal_L19e"/>
    <property type="match status" value="1"/>
</dbReference>
<feature type="compositionally biased region" description="Basic residues" evidence="6">
    <location>
        <begin position="71"/>
        <end position="83"/>
    </location>
</feature>
<dbReference type="InterPro" id="IPR035970">
    <property type="entry name" value="60S_ribosomal_eL19_sf"/>
</dbReference>
<accession>A0A520KTY8</accession>
<comment type="function">
    <text evidence="5">Binds to the 23S rRNA.</text>
</comment>
<evidence type="ECO:0000259" key="7">
    <source>
        <dbReference type="SMART" id="SM01416"/>
    </source>
</evidence>
<evidence type="ECO:0000256" key="2">
    <source>
        <dbReference type="ARBA" id="ARBA00011838"/>
    </source>
</evidence>
<comment type="subunit">
    <text evidence="2 5">Part of the 50S ribosomal subunit.</text>
</comment>
<dbReference type="InterPro" id="IPR057259">
    <property type="entry name" value="Ribosomal_L19e"/>
</dbReference>
<dbReference type="SMART" id="SM01416">
    <property type="entry name" value="Ribosomal_L19e"/>
    <property type="match status" value="1"/>
</dbReference>
<dbReference type="InterPro" id="IPR039547">
    <property type="entry name" value="Ribosomal_eL19"/>
</dbReference>
<keyword evidence="3 5" id="KW-0689">Ribosomal protein</keyword>
<dbReference type="InterPro" id="IPR015974">
    <property type="entry name" value="Ribosomal_eL19_dom3"/>
</dbReference>
<evidence type="ECO:0000313" key="8">
    <source>
        <dbReference type="EMBL" id="RZN65510.1"/>
    </source>
</evidence>
<feature type="compositionally biased region" description="Basic residues" evidence="6">
    <location>
        <begin position="52"/>
        <end position="61"/>
    </location>
</feature>
<feature type="domain" description="Large ribosomal subunit protein eL19" evidence="7">
    <location>
        <begin position="3"/>
        <end position="146"/>
    </location>
</feature>
<dbReference type="FunFam" id="1.10.1650.10:FF:000001">
    <property type="entry name" value="Ribosomal protein L19"/>
    <property type="match status" value="1"/>
</dbReference>
<dbReference type="InterPro" id="IPR015972">
    <property type="entry name" value="Ribosomal_eL19_dom1"/>
</dbReference>
<dbReference type="GO" id="GO:0003735">
    <property type="term" value="F:structural constituent of ribosome"/>
    <property type="evidence" value="ECO:0007669"/>
    <property type="project" value="InterPro"/>
</dbReference>
<dbReference type="Pfam" id="PF25476">
    <property type="entry name" value="Ribosomal_L19e_C"/>
    <property type="match status" value="1"/>
</dbReference>
<evidence type="ECO:0000313" key="9">
    <source>
        <dbReference type="Proteomes" id="UP000317158"/>
    </source>
</evidence>
<evidence type="ECO:0000256" key="5">
    <source>
        <dbReference type="HAMAP-Rule" id="MF_01475"/>
    </source>
</evidence>
<dbReference type="EMBL" id="RXIF01000002">
    <property type="protein sequence ID" value="RZN65510.1"/>
    <property type="molecule type" value="Genomic_DNA"/>
</dbReference>
<dbReference type="InterPro" id="IPR015973">
    <property type="entry name" value="Ribosomal_eL19_dom2"/>
</dbReference>
<name>A0A520KTY8_METT2</name>
<comment type="similarity">
    <text evidence="1 5">Belongs to the eukaryotic ribosomal protein eL19 family.</text>
</comment>
<dbReference type="GO" id="GO:0006412">
    <property type="term" value="P:translation"/>
    <property type="evidence" value="ECO:0007669"/>
    <property type="project" value="UniProtKB-UniRule"/>
</dbReference>
<dbReference type="InterPro" id="IPR000196">
    <property type="entry name" value="Ribosomal_eL19_dom"/>
</dbReference>
<evidence type="ECO:0000256" key="6">
    <source>
        <dbReference type="SAM" id="MobiDB-lite"/>
    </source>
</evidence>
<feature type="region of interest" description="Disordered" evidence="6">
    <location>
        <begin position="52"/>
        <end position="87"/>
    </location>
</feature>
<dbReference type="Gene3D" id="1.10.1200.60">
    <property type="match status" value="1"/>
</dbReference>
<dbReference type="PANTHER" id="PTHR10722">
    <property type="entry name" value="60S RIBOSOMAL PROTEIN L19"/>
    <property type="match status" value="1"/>
</dbReference>
<sequence>MTNLLKQKKLAAKVMDVGVGRVYLDPERSEDISVAITREDIRNLIKEGAIKKNPKKGISRSRARERDMKRRYGHRKGHGRRKGGQNARYSRKSYWIKNIRAQRRYLRKLRNEGCIERSTYRLLYRKSKGGEFKNVNSLSSYIKSKELITTNKEEV</sequence>
<dbReference type="Gene3D" id="1.20.5.560">
    <property type="entry name" value="Single Heli x bin"/>
    <property type="match status" value="1"/>
</dbReference>
<dbReference type="HAMAP" id="MF_01475">
    <property type="entry name" value="Ribosomal_eL19"/>
    <property type="match status" value="1"/>
</dbReference>
<keyword evidence="5" id="KW-0699">rRNA-binding</keyword>
<dbReference type="GO" id="GO:0022625">
    <property type="term" value="C:cytosolic large ribosomal subunit"/>
    <property type="evidence" value="ECO:0007669"/>
    <property type="project" value="InterPro"/>
</dbReference>
<dbReference type="AlphaFoldDB" id="A0A520KTY8"/>
<keyword evidence="4 5" id="KW-0687">Ribonucleoprotein</keyword>
<dbReference type="Proteomes" id="UP000317158">
    <property type="component" value="Unassembled WGS sequence"/>
</dbReference>
<keyword evidence="5" id="KW-0694">RNA-binding</keyword>
<dbReference type="SUPFAM" id="SSF48140">
    <property type="entry name" value="Ribosomal protein L19 (L19e)"/>
    <property type="match status" value="1"/>
</dbReference>
<comment type="caution">
    <text evidence="8">The sequence shown here is derived from an EMBL/GenBank/DDBJ whole genome shotgun (WGS) entry which is preliminary data.</text>
</comment>
<dbReference type="GO" id="GO:0070180">
    <property type="term" value="F:large ribosomal subunit rRNA binding"/>
    <property type="evidence" value="ECO:0007669"/>
    <property type="project" value="UniProtKB-UniRule"/>
</dbReference>
<evidence type="ECO:0000256" key="4">
    <source>
        <dbReference type="ARBA" id="ARBA00023274"/>
    </source>
</evidence>
<reference evidence="8 9" key="1">
    <citation type="journal article" date="2019" name="Nat. Microbiol.">
        <title>Wide diversity of methane and short-chain alkane metabolisms in uncultured archaea.</title>
        <authorList>
            <person name="Borrel G."/>
            <person name="Adam P.S."/>
            <person name="McKay L.J."/>
            <person name="Chen L.X."/>
            <person name="Sierra-Garcia I.N."/>
            <person name="Sieber C.M."/>
            <person name="Letourneur Q."/>
            <person name="Ghozlane A."/>
            <person name="Andersen G.L."/>
            <person name="Li W.J."/>
            <person name="Hallam S.J."/>
            <person name="Muyzer G."/>
            <person name="de Oliveira V.M."/>
            <person name="Inskeep W.P."/>
            <person name="Banfield J.F."/>
            <person name="Gribaldo S."/>
        </authorList>
    </citation>
    <scope>NUCLEOTIDE SEQUENCE [LARGE SCALE GENOMIC DNA]</scope>
    <source>
        <strain evidence="8">NM1a</strain>
    </source>
</reference>
<evidence type="ECO:0000256" key="1">
    <source>
        <dbReference type="ARBA" id="ARBA00011082"/>
    </source>
</evidence>
<dbReference type="Gene3D" id="1.10.1650.10">
    <property type="match status" value="1"/>
</dbReference>
<proteinExistence type="inferred from homology"/>
<dbReference type="Pfam" id="PF01280">
    <property type="entry name" value="Ribosomal_L19e"/>
    <property type="match status" value="1"/>
</dbReference>
<evidence type="ECO:0000256" key="3">
    <source>
        <dbReference type="ARBA" id="ARBA00022980"/>
    </source>
</evidence>
<gene>
    <name evidence="5" type="primary">rpl19e</name>
    <name evidence="8" type="ORF">EF806_01065</name>
</gene>
<dbReference type="NCBIfam" id="NF006343">
    <property type="entry name" value="PRK08570.1"/>
    <property type="match status" value="1"/>
</dbReference>
<organism evidence="8 9">
    <name type="scientific">Methanoliparum thermophilum</name>
    <dbReference type="NCBI Taxonomy" id="2491083"/>
    <lineage>
        <taxon>Archaea</taxon>
        <taxon>Methanobacteriati</taxon>
        <taxon>Methanobacteriota</taxon>
        <taxon>Candidatus Methanoliparia</taxon>
        <taxon>Candidatus Methanoliparales</taxon>
        <taxon>Candidatus Methanoliparaceae</taxon>
        <taxon>Candidatus Methanoliparum</taxon>
    </lineage>
</organism>
<dbReference type="InterPro" id="IPR057260">
    <property type="entry name" value="Ribosomal_L19e_C"/>
</dbReference>
<protein>
    <recommendedName>
        <fullName evidence="5">Large ribosomal subunit protein eL19</fullName>
    </recommendedName>
</protein>